<gene>
    <name evidence="3" type="ORF">Tam10B_1387</name>
    <name evidence="2" type="ORF">Tam10B_2478</name>
</gene>
<evidence type="ECO:0000313" key="4">
    <source>
        <dbReference type="Proteomes" id="UP000215433"/>
    </source>
</evidence>
<evidence type="ECO:0000313" key="2">
    <source>
        <dbReference type="EMBL" id="OXM99280.1"/>
    </source>
</evidence>
<protein>
    <recommendedName>
        <fullName evidence="5">Phage minor structural protein</fullName>
    </recommendedName>
</protein>
<dbReference type="Proteomes" id="UP000215433">
    <property type="component" value="Unassembled WGS sequence"/>
</dbReference>
<name>A0A229VY41_9BIFI</name>
<keyword evidence="1" id="KW-1133">Transmembrane helix</keyword>
<dbReference type="EMBL" id="NEWD01000048">
    <property type="protein sequence ID" value="OXM99280.1"/>
    <property type="molecule type" value="Genomic_DNA"/>
</dbReference>
<dbReference type="RefSeq" id="WP_233133634.1">
    <property type="nucleotide sequence ID" value="NZ_NEWD01000016.1"/>
</dbReference>
<evidence type="ECO:0000313" key="3">
    <source>
        <dbReference type="EMBL" id="OXN00517.1"/>
    </source>
</evidence>
<proteinExistence type="predicted"/>
<keyword evidence="1" id="KW-0472">Membrane</keyword>
<comment type="caution">
    <text evidence="3">The sequence shown here is derived from an EMBL/GenBank/DDBJ whole genome shotgun (WGS) entry which is preliminary data.</text>
</comment>
<sequence>MLSDFDQSLIMWAVTTIAGALGGYVLAWWRGRRHLEDAMSDGVRELLLCKLEEFRATMVRQGGVADDDLKFRAQRLYNCYHQLGGNGHGTAVNDDIQRAPITHKPL</sequence>
<evidence type="ECO:0000256" key="1">
    <source>
        <dbReference type="SAM" id="Phobius"/>
    </source>
</evidence>
<accession>A0A229VY41</accession>
<organism evidence="3 4">
    <name type="scientific">Bifidobacterium vansinderenii</name>
    <dbReference type="NCBI Taxonomy" id="1984871"/>
    <lineage>
        <taxon>Bacteria</taxon>
        <taxon>Bacillati</taxon>
        <taxon>Actinomycetota</taxon>
        <taxon>Actinomycetes</taxon>
        <taxon>Bifidobacteriales</taxon>
        <taxon>Bifidobacteriaceae</taxon>
        <taxon>Bifidobacterium</taxon>
    </lineage>
</organism>
<keyword evidence="1" id="KW-0812">Transmembrane</keyword>
<keyword evidence="4" id="KW-1185">Reference proteome</keyword>
<feature type="transmembrane region" description="Helical" evidence="1">
    <location>
        <begin position="12"/>
        <end position="29"/>
    </location>
</feature>
<dbReference type="AlphaFoldDB" id="A0A229VY41"/>
<dbReference type="EMBL" id="NEWD01000016">
    <property type="protein sequence ID" value="OXN00517.1"/>
    <property type="molecule type" value="Genomic_DNA"/>
</dbReference>
<evidence type="ECO:0008006" key="5">
    <source>
        <dbReference type="Google" id="ProtNLM"/>
    </source>
</evidence>
<reference evidence="3 4" key="1">
    <citation type="submission" date="2017-05" db="EMBL/GenBank/DDBJ databases">
        <title>Bifidobacterium vansinderenii sp. nov.</title>
        <authorList>
            <person name="Lugli G.A."/>
            <person name="Duranti S."/>
            <person name="Mangifesta M."/>
        </authorList>
    </citation>
    <scope>NUCLEOTIDE SEQUENCE [LARGE SCALE GENOMIC DNA]</scope>
    <source>
        <strain evidence="3 4">Tam10B</strain>
    </source>
</reference>